<sequence length="240" mass="24821">MVDHDDNGGGGEVVEQSRDEGGSMEPIIEDQSTVVEAVGASAAATCGGDRDQNREQEVSGEPVQCTSEPEERTTEEARAMEPIVRPLDPNMTVAGSVAARVGKDWAASTQSGRASEAEPRATEEVGATGPNVEPVDSSTGARGSSIVGGSSGDARGSGAEGGDVEAIGPPLRDPAKGKGAVVKGEETTEAPFHEEDVLFRPTATTAISSSHRPITKYDVVEQLPDEALAKLLEDNPIMAR</sequence>
<reference evidence="1" key="1">
    <citation type="submission" date="2022-02" db="EMBL/GenBank/DDBJ databases">
        <title>Plant Genome Project.</title>
        <authorList>
            <person name="Zhang R.-G."/>
        </authorList>
    </citation>
    <scope>NUCLEOTIDE SEQUENCE</scope>
    <source>
        <strain evidence="1">AT1</strain>
    </source>
</reference>
<comment type="caution">
    <text evidence="1">The sequence shown here is derived from an EMBL/GenBank/DDBJ whole genome shotgun (WGS) entry which is preliminary data.</text>
</comment>
<protein>
    <submittedName>
        <fullName evidence="1">Uncharacterized protein</fullName>
    </submittedName>
</protein>
<name>A0ACC0MNT0_RHOML</name>
<evidence type="ECO:0000313" key="1">
    <source>
        <dbReference type="EMBL" id="KAI8542630.1"/>
    </source>
</evidence>
<proteinExistence type="predicted"/>
<dbReference type="Proteomes" id="UP001062846">
    <property type="component" value="Chromosome 8"/>
</dbReference>
<gene>
    <name evidence="1" type="ORF">RHMOL_Rhmol08G0152500</name>
</gene>
<evidence type="ECO:0000313" key="2">
    <source>
        <dbReference type="Proteomes" id="UP001062846"/>
    </source>
</evidence>
<dbReference type="EMBL" id="CM046395">
    <property type="protein sequence ID" value="KAI8542630.1"/>
    <property type="molecule type" value="Genomic_DNA"/>
</dbReference>
<keyword evidence="2" id="KW-1185">Reference proteome</keyword>
<organism evidence="1 2">
    <name type="scientific">Rhododendron molle</name>
    <name type="common">Chinese azalea</name>
    <name type="synonym">Azalea mollis</name>
    <dbReference type="NCBI Taxonomy" id="49168"/>
    <lineage>
        <taxon>Eukaryota</taxon>
        <taxon>Viridiplantae</taxon>
        <taxon>Streptophyta</taxon>
        <taxon>Embryophyta</taxon>
        <taxon>Tracheophyta</taxon>
        <taxon>Spermatophyta</taxon>
        <taxon>Magnoliopsida</taxon>
        <taxon>eudicotyledons</taxon>
        <taxon>Gunneridae</taxon>
        <taxon>Pentapetalae</taxon>
        <taxon>asterids</taxon>
        <taxon>Ericales</taxon>
        <taxon>Ericaceae</taxon>
        <taxon>Ericoideae</taxon>
        <taxon>Rhodoreae</taxon>
        <taxon>Rhododendron</taxon>
    </lineage>
</organism>
<accession>A0ACC0MNT0</accession>